<reference evidence="1 2" key="1">
    <citation type="submission" date="2019-05" db="EMBL/GenBank/DDBJ databases">
        <authorList>
            <consortium name="Science for Life Laboratories"/>
        </authorList>
    </citation>
    <scope>NUCLEOTIDE SEQUENCE [LARGE SCALE GENOMIC DNA]</scope>
    <source>
        <strain evidence="1">Soil9</strain>
    </source>
</reference>
<dbReference type="AlphaFoldDB" id="A0A6P2CZM2"/>
<evidence type="ECO:0000313" key="1">
    <source>
        <dbReference type="EMBL" id="VTR94329.1"/>
    </source>
</evidence>
<sequence length="65" mass="7888">MTALAIRHAKKPWESFQYSYISVRSEFEPTRFVIEFVAHDERYRVVVTGRNLEKLYNQCIQHRLE</sequence>
<dbReference type="RefSeq" id="WP_162668883.1">
    <property type="nucleotide sequence ID" value="NZ_LR593886.1"/>
</dbReference>
<accession>A0A6P2CZM2</accession>
<name>A0A6P2CZM2_9BACT</name>
<keyword evidence="2" id="KW-1185">Reference proteome</keyword>
<proteinExistence type="predicted"/>
<dbReference type="EMBL" id="LR593886">
    <property type="protein sequence ID" value="VTR94329.1"/>
    <property type="molecule type" value="Genomic_DNA"/>
</dbReference>
<evidence type="ECO:0000313" key="2">
    <source>
        <dbReference type="Proteomes" id="UP000464178"/>
    </source>
</evidence>
<dbReference type="Proteomes" id="UP000464178">
    <property type="component" value="Chromosome"/>
</dbReference>
<protein>
    <submittedName>
        <fullName evidence="1">Uncharacterized protein</fullName>
    </submittedName>
</protein>
<organism evidence="1 2">
    <name type="scientific">Gemmata massiliana</name>
    <dbReference type="NCBI Taxonomy" id="1210884"/>
    <lineage>
        <taxon>Bacteria</taxon>
        <taxon>Pseudomonadati</taxon>
        <taxon>Planctomycetota</taxon>
        <taxon>Planctomycetia</taxon>
        <taxon>Gemmatales</taxon>
        <taxon>Gemmataceae</taxon>
        <taxon>Gemmata</taxon>
    </lineage>
</organism>
<gene>
    <name evidence="1" type="ORF">SOIL9_33850</name>
</gene>
<dbReference type="KEGG" id="gms:SOIL9_33850"/>